<accession>A0ABT5CET2</accession>
<dbReference type="InterPro" id="IPR036890">
    <property type="entry name" value="HATPase_C_sf"/>
</dbReference>
<evidence type="ECO:0000256" key="1">
    <source>
        <dbReference type="SAM" id="MobiDB-lite"/>
    </source>
</evidence>
<feature type="region of interest" description="Disordered" evidence="1">
    <location>
        <begin position="1"/>
        <end position="22"/>
    </location>
</feature>
<sequence length="87" mass="9361">MRGVSGKRAARARAARAGRTDAAPSGYLPEIFLPWSNWLGDAHSTSTPPRLGLFIVKSIVDAHRGSIQVTSTLEEGTAFRVKLPRSS</sequence>
<dbReference type="SUPFAM" id="SSF55874">
    <property type="entry name" value="ATPase domain of HSP90 chaperone/DNA topoisomerase II/histidine kinase"/>
    <property type="match status" value="1"/>
</dbReference>
<protein>
    <recommendedName>
        <fullName evidence="2">Histidine kinase/HSP90-like ATPase domain-containing protein</fullName>
    </recommendedName>
</protein>
<dbReference type="RefSeq" id="WP_272103067.1">
    <property type="nucleotide sequence ID" value="NZ_JAQNDK010000006.1"/>
</dbReference>
<comment type="caution">
    <text evidence="3">The sequence shown here is derived from an EMBL/GenBank/DDBJ whole genome shotgun (WGS) entry which is preliminary data.</text>
</comment>
<evidence type="ECO:0000313" key="4">
    <source>
        <dbReference type="Proteomes" id="UP001217485"/>
    </source>
</evidence>
<dbReference type="Proteomes" id="UP001217485">
    <property type="component" value="Unassembled WGS sequence"/>
</dbReference>
<dbReference type="Pfam" id="PF02518">
    <property type="entry name" value="HATPase_c"/>
    <property type="match status" value="1"/>
</dbReference>
<dbReference type="Gene3D" id="3.30.565.10">
    <property type="entry name" value="Histidine kinase-like ATPase, C-terminal domain"/>
    <property type="match status" value="1"/>
</dbReference>
<evidence type="ECO:0000313" key="3">
    <source>
        <dbReference type="EMBL" id="MDC0684945.1"/>
    </source>
</evidence>
<keyword evidence="4" id="KW-1185">Reference proteome</keyword>
<gene>
    <name evidence="3" type="ORF">POL72_44935</name>
</gene>
<feature type="domain" description="Histidine kinase/HSP90-like ATPase" evidence="2">
    <location>
        <begin position="27"/>
        <end position="85"/>
    </location>
</feature>
<name>A0ABT5CET2_9BACT</name>
<dbReference type="InterPro" id="IPR003594">
    <property type="entry name" value="HATPase_dom"/>
</dbReference>
<reference evidence="3 4" key="1">
    <citation type="submission" date="2023-01" db="EMBL/GenBank/DDBJ databases">
        <title>Minimal conservation of predation-associated metabolite biosynthetic gene clusters underscores biosynthetic potential of Myxococcota including descriptions for ten novel species: Archangium lansinium sp. nov., Myxococcus landrumus sp. nov., Nannocystis bai.</title>
        <authorList>
            <person name="Ahearne A."/>
            <person name="Stevens C."/>
            <person name="Dowd S."/>
        </authorList>
    </citation>
    <scope>NUCLEOTIDE SEQUENCE [LARGE SCALE GENOMIC DNA]</scope>
    <source>
        <strain evidence="3 4">WIWO2</strain>
    </source>
</reference>
<organism evidence="3 4">
    <name type="scientific">Sorangium atrum</name>
    <dbReference type="NCBI Taxonomy" id="2995308"/>
    <lineage>
        <taxon>Bacteria</taxon>
        <taxon>Pseudomonadati</taxon>
        <taxon>Myxococcota</taxon>
        <taxon>Polyangia</taxon>
        <taxon>Polyangiales</taxon>
        <taxon>Polyangiaceae</taxon>
        <taxon>Sorangium</taxon>
    </lineage>
</organism>
<proteinExistence type="predicted"/>
<evidence type="ECO:0000259" key="2">
    <source>
        <dbReference type="Pfam" id="PF02518"/>
    </source>
</evidence>
<dbReference type="EMBL" id="JAQNDK010000006">
    <property type="protein sequence ID" value="MDC0684945.1"/>
    <property type="molecule type" value="Genomic_DNA"/>
</dbReference>